<dbReference type="OrthoDB" id="6509975at2759"/>
<dbReference type="PROSITE" id="PS00616">
    <property type="entry name" value="HIS_ACID_PHOSPHAT_1"/>
    <property type="match status" value="1"/>
</dbReference>
<evidence type="ECO:0000256" key="4">
    <source>
        <dbReference type="ARBA" id="ARBA00013040"/>
    </source>
</evidence>
<accession>A0A9P6R8E1</accession>
<comment type="similarity">
    <text evidence="2">Belongs to the histidine acid phosphatase family. MINPP1 subfamily.</text>
</comment>
<proteinExistence type="inferred from homology"/>
<dbReference type="Proteomes" id="UP000738325">
    <property type="component" value="Unassembled WGS sequence"/>
</dbReference>
<evidence type="ECO:0000256" key="3">
    <source>
        <dbReference type="ARBA" id="ARBA00012976"/>
    </source>
</evidence>
<evidence type="ECO:0000256" key="7">
    <source>
        <dbReference type="ARBA" id="ARBA00022801"/>
    </source>
</evidence>
<gene>
    <name evidence="15" type="primary">MINPP1</name>
    <name evidence="15" type="ORF">BGZ99_009520</name>
</gene>
<evidence type="ECO:0000256" key="8">
    <source>
        <dbReference type="ARBA" id="ARBA00023136"/>
    </source>
</evidence>
<dbReference type="PANTHER" id="PTHR20963:SF8">
    <property type="entry name" value="MULTIPLE INOSITOL POLYPHOSPHATE PHOSPHATASE 1"/>
    <property type="match status" value="1"/>
</dbReference>
<sequence length="622" mass="69012">MAIVLIVSLLSIPLHSCGFSVDKADFQSFPIAQLLSGESAAAQDVCHYSVESKTNMVDKTAQQVIQKVSWKAGSDSNSCLHLDTDADFSPPAAPTQRWIRRHLGTKSPYPHEDRPVGPLDDVPEGYQLAQLHLICRHGTRYPSSSKAVAFKKLTDKLRQVEVPGFEWLQQWPSETLYPVARGNLLAAKGDSDLYQIGHRFSVRYKDFLDQYRYDANTYEFQSSAKSRCSQSAYAFSVGLFEGRHSTDPGAKDGAIGTTPPSQPINILTVPIGMDKELAVKYACPRWLESVKDRPNVVKEKEMYQETFLPSLAKEISLLLSLNDGSPAANITTKDVEMIFNICGFEVAMYDNDQTWCQLLRGMTKKDVVGADKQQQLLMPEPQGTETNFVRLEIASDLDDYYTHGPGVPFNRHLGCVLGTSLSNDIELALNPEPALRSPRKLGDDDDEGGPHLFKGVFKFGHAETIFFFSSFLGLYNQTGITLRGNMTSEEYANREFQTSRFSSFAANIAFEVYRPKTMAGNIQGKRRLLANGLGSLSNNPNTTPRGLVRLLVNEKPMLIPGCGSNYFCEWSIFKDVLERAGAGCDFDSCCSSLGSTSDTNDFKSRVLARMEEPQVCLTVDPI</sequence>
<feature type="signal peptide" evidence="14">
    <location>
        <begin position="1"/>
        <end position="18"/>
    </location>
</feature>
<dbReference type="InterPro" id="IPR029033">
    <property type="entry name" value="His_PPase_superfam"/>
</dbReference>
<dbReference type="GO" id="GO:0034417">
    <property type="term" value="F:bisphosphoglycerate 3-phosphatase activity"/>
    <property type="evidence" value="ECO:0007669"/>
    <property type="project" value="UniProtKB-EC"/>
</dbReference>
<name>A0A9P6R8E1_9FUNG</name>
<evidence type="ECO:0000256" key="2">
    <source>
        <dbReference type="ARBA" id="ARBA00008422"/>
    </source>
</evidence>
<dbReference type="Gene3D" id="3.40.50.1240">
    <property type="entry name" value="Phosphoglycerate mutase-like"/>
    <property type="match status" value="1"/>
</dbReference>
<evidence type="ECO:0000313" key="15">
    <source>
        <dbReference type="EMBL" id="KAG0312444.1"/>
    </source>
</evidence>
<comment type="catalytic activity">
    <reaction evidence="12">
        <text>1D-myo-inositol hexakisphosphate + H2O = 1D-myo-inositol 1,2,4,5,6-pentakisphosphate + phosphate</text>
        <dbReference type="Rhea" id="RHEA:16989"/>
        <dbReference type="ChEBI" id="CHEBI:15377"/>
        <dbReference type="ChEBI" id="CHEBI:43474"/>
        <dbReference type="ChEBI" id="CHEBI:57798"/>
        <dbReference type="ChEBI" id="CHEBI:58130"/>
        <dbReference type="EC" id="3.1.3.62"/>
    </reaction>
    <physiologicalReaction direction="left-to-right" evidence="12">
        <dbReference type="Rhea" id="RHEA:16990"/>
    </physiologicalReaction>
</comment>
<dbReference type="GO" id="GO:0016020">
    <property type="term" value="C:membrane"/>
    <property type="evidence" value="ECO:0007669"/>
    <property type="project" value="UniProtKB-SubCell"/>
</dbReference>
<dbReference type="Pfam" id="PF00328">
    <property type="entry name" value="His_Phos_2"/>
    <property type="match status" value="1"/>
</dbReference>
<evidence type="ECO:0000256" key="10">
    <source>
        <dbReference type="ARBA" id="ARBA00043668"/>
    </source>
</evidence>
<dbReference type="SUPFAM" id="SSF53254">
    <property type="entry name" value="Phosphoglycerate mutase-like"/>
    <property type="match status" value="1"/>
</dbReference>
<organism evidence="15 16">
    <name type="scientific">Dissophora globulifera</name>
    <dbReference type="NCBI Taxonomy" id="979702"/>
    <lineage>
        <taxon>Eukaryota</taxon>
        <taxon>Fungi</taxon>
        <taxon>Fungi incertae sedis</taxon>
        <taxon>Mucoromycota</taxon>
        <taxon>Mortierellomycotina</taxon>
        <taxon>Mortierellomycetes</taxon>
        <taxon>Mortierellales</taxon>
        <taxon>Mortierellaceae</taxon>
        <taxon>Dissophora</taxon>
    </lineage>
</organism>
<feature type="chain" id="PRO_5040243858" description="Multiple inositol polyphosphate phosphatase 1" evidence="14">
    <location>
        <begin position="19"/>
        <end position="622"/>
    </location>
</feature>
<dbReference type="CDD" id="cd07061">
    <property type="entry name" value="HP_HAP_like"/>
    <property type="match status" value="1"/>
</dbReference>
<keyword evidence="7" id="KW-0378">Hydrolase</keyword>
<dbReference type="AlphaFoldDB" id="A0A9P6R8E1"/>
<dbReference type="GO" id="GO:0003993">
    <property type="term" value="F:acid phosphatase activity"/>
    <property type="evidence" value="ECO:0007669"/>
    <property type="project" value="TreeGrafter"/>
</dbReference>
<dbReference type="PANTHER" id="PTHR20963">
    <property type="entry name" value="MULTIPLE INOSITOL POLYPHOSPHATE PHOSPHATASE-RELATED"/>
    <property type="match status" value="1"/>
</dbReference>
<keyword evidence="16" id="KW-1185">Reference proteome</keyword>
<evidence type="ECO:0000256" key="9">
    <source>
        <dbReference type="ARBA" id="ARBA00031642"/>
    </source>
</evidence>
<evidence type="ECO:0000256" key="6">
    <source>
        <dbReference type="ARBA" id="ARBA00022729"/>
    </source>
</evidence>
<evidence type="ECO:0000256" key="12">
    <source>
        <dbReference type="ARBA" id="ARBA00043691"/>
    </source>
</evidence>
<dbReference type="EC" id="3.1.3.80" evidence="3"/>
<dbReference type="InterPro" id="IPR033379">
    <property type="entry name" value="Acid_Pase_AS"/>
</dbReference>
<reference evidence="15" key="1">
    <citation type="journal article" date="2020" name="Fungal Divers.">
        <title>Resolving the Mortierellaceae phylogeny through synthesis of multi-gene phylogenetics and phylogenomics.</title>
        <authorList>
            <person name="Vandepol N."/>
            <person name="Liber J."/>
            <person name="Desiro A."/>
            <person name="Na H."/>
            <person name="Kennedy M."/>
            <person name="Barry K."/>
            <person name="Grigoriev I.V."/>
            <person name="Miller A.N."/>
            <person name="O'Donnell K."/>
            <person name="Stajich J.E."/>
            <person name="Bonito G."/>
        </authorList>
    </citation>
    <scope>NUCLEOTIDE SEQUENCE</scope>
    <source>
        <strain evidence="15">REB-010B</strain>
    </source>
</reference>
<dbReference type="EC" id="3.1.3.62" evidence="4"/>
<comment type="catalytic activity">
    <reaction evidence="10">
        <text>1D-myo-inositol 1,2,5,6-tetrakisphosphate + H2O = 1D-myo-inositol 1,2,6-trisphosphate + phosphate</text>
        <dbReference type="Rhea" id="RHEA:77119"/>
        <dbReference type="ChEBI" id="CHEBI:15377"/>
        <dbReference type="ChEBI" id="CHEBI:43474"/>
        <dbReference type="ChEBI" id="CHEBI:195535"/>
        <dbReference type="ChEBI" id="CHEBI:195537"/>
        <dbReference type="EC" id="3.1.3.62"/>
    </reaction>
    <physiologicalReaction direction="left-to-right" evidence="10">
        <dbReference type="Rhea" id="RHEA:77120"/>
    </physiologicalReaction>
</comment>
<evidence type="ECO:0000313" key="16">
    <source>
        <dbReference type="Proteomes" id="UP000738325"/>
    </source>
</evidence>
<keyword evidence="8" id="KW-0472">Membrane</keyword>
<comment type="subcellular location">
    <subcellularLocation>
        <location evidence="1">Membrane</location>
    </subcellularLocation>
</comment>
<comment type="catalytic activity">
    <reaction evidence="11">
        <text>1D-myo-inositol 1,2,4,5,6-pentakisphosphate + H2O = 1D-myo-inositol 1,2,5,6-tetrakisphosphate + phosphate</text>
        <dbReference type="Rhea" id="RHEA:77115"/>
        <dbReference type="ChEBI" id="CHEBI:15377"/>
        <dbReference type="ChEBI" id="CHEBI:43474"/>
        <dbReference type="ChEBI" id="CHEBI:57798"/>
        <dbReference type="ChEBI" id="CHEBI:195535"/>
        <dbReference type="EC" id="3.1.3.62"/>
    </reaction>
    <physiologicalReaction direction="left-to-right" evidence="11">
        <dbReference type="Rhea" id="RHEA:77116"/>
    </physiologicalReaction>
</comment>
<evidence type="ECO:0000256" key="13">
    <source>
        <dbReference type="ARBA" id="ARBA00043832"/>
    </source>
</evidence>
<keyword evidence="6 14" id="KW-0732">Signal</keyword>
<dbReference type="EMBL" id="JAAAIP010000811">
    <property type="protein sequence ID" value="KAG0312444.1"/>
    <property type="molecule type" value="Genomic_DNA"/>
</dbReference>
<dbReference type="GO" id="GO:0052745">
    <property type="term" value="F:inositol phosphate phosphatase activity"/>
    <property type="evidence" value="ECO:0007669"/>
    <property type="project" value="TreeGrafter"/>
</dbReference>
<protein>
    <recommendedName>
        <fullName evidence="5">Multiple inositol polyphosphate phosphatase 1</fullName>
        <ecNumber evidence="4">3.1.3.62</ecNumber>
        <ecNumber evidence="3">3.1.3.80</ecNumber>
    </recommendedName>
    <alternativeName>
        <fullName evidence="9">2,3-bisphosphoglycerate 3-phosphatase</fullName>
    </alternativeName>
</protein>
<evidence type="ECO:0000256" key="14">
    <source>
        <dbReference type="SAM" id="SignalP"/>
    </source>
</evidence>
<dbReference type="InterPro" id="IPR000560">
    <property type="entry name" value="His_Pase_clade-2"/>
</dbReference>
<evidence type="ECO:0000256" key="5">
    <source>
        <dbReference type="ARBA" id="ARBA00018097"/>
    </source>
</evidence>
<evidence type="ECO:0000256" key="1">
    <source>
        <dbReference type="ARBA" id="ARBA00004370"/>
    </source>
</evidence>
<comment type="catalytic activity">
    <reaction evidence="13">
        <text>(2R)-2,3-bisphosphoglycerate + H2O = (2R)-2-phosphoglycerate + phosphate</text>
        <dbReference type="Rhea" id="RHEA:27381"/>
        <dbReference type="ChEBI" id="CHEBI:15377"/>
        <dbReference type="ChEBI" id="CHEBI:43474"/>
        <dbReference type="ChEBI" id="CHEBI:58248"/>
        <dbReference type="ChEBI" id="CHEBI:58289"/>
        <dbReference type="EC" id="3.1.3.80"/>
    </reaction>
    <physiologicalReaction direction="left-to-right" evidence="13">
        <dbReference type="Rhea" id="RHEA:27382"/>
    </physiologicalReaction>
</comment>
<comment type="caution">
    <text evidence="15">The sequence shown here is derived from an EMBL/GenBank/DDBJ whole genome shotgun (WGS) entry which is preliminary data.</text>
</comment>
<evidence type="ECO:0000256" key="11">
    <source>
        <dbReference type="ARBA" id="ARBA00043671"/>
    </source>
</evidence>